<dbReference type="InterPro" id="IPR029071">
    <property type="entry name" value="Ubiquitin-like_domsf"/>
</dbReference>
<sequence>MGQGEARSMAIAQFPSLSYLNASLVSTNERKEAERRYVSMVTRLLQSTSLEPDEATRESNRQSLLAKHPQYDTLKDEHRDVIAAASNSTAGGASGSGGSTLSATVANLMVRSMAASSCSMEPLVRRLPGSLTVGRLKALCSRYFGLDTDLISLHYRTKADAFPIELDGDDNTLDYYGVSDGGEMLMNEVDLRSGRDSLNGKSDDGGDDIDTFESKVKEQERDLIARQELQRHMESGGR</sequence>
<dbReference type="AlphaFoldDB" id="A0A7R9WYB4"/>
<dbReference type="CDD" id="cd17044">
    <property type="entry name" value="Ubl_TBCE"/>
    <property type="match status" value="1"/>
</dbReference>
<gene>
    <name evidence="2" type="ORF">CAUS1442_LOCUS11773</name>
</gene>
<dbReference type="EMBL" id="HBEF01019118">
    <property type="protein sequence ID" value="CAD8339640.1"/>
    <property type="molecule type" value="Transcribed_RNA"/>
</dbReference>
<dbReference type="Pfam" id="PF14560">
    <property type="entry name" value="Ubiquitin_2"/>
    <property type="match status" value="1"/>
</dbReference>
<dbReference type="SUPFAM" id="SSF54236">
    <property type="entry name" value="Ubiquitin-like"/>
    <property type="match status" value="1"/>
</dbReference>
<dbReference type="InterPro" id="IPR000626">
    <property type="entry name" value="Ubiquitin-like_dom"/>
</dbReference>
<proteinExistence type="predicted"/>
<reference evidence="2" key="1">
    <citation type="submission" date="2021-01" db="EMBL/GenBank/DDBJ databases">
        <authorList>
            <person name="Corre E."/>
            <person name="Pelletier E."/>
            <person name="Niang G."/>
            <person name="Scheremetjew M."/>
            <person name="Finn R."/>
            <person name="Kale V."/>
            <person name="Holt S."/>
            <person name="Cochrane G."/>
            <person name="Meng A."/>
            <person name="Brown T."/>
            <person name="Cohen L."/>
        </authorList>
    </citation>
    <scope>NUCLEOTIDE SEQUENCE</scope>
    <source>
        <strain evidence="2">CCMP3328</strain>
    </source>
</reference>
<protein>
    <recommendedName>
        <fullName evidence="1">Ubiquitin-like domain-containing protein</fullName>
    </recommendedName>
</protein>
<evidence type="ECO:0000313" key="2">
    <source>
        <dbReference type="EMBL" id="CAD8339640.1"/>
    </source>
</evidence>
<dbReference type="InterPro" id="IPR044079">
    <property type="entry name" value="Ubl_TBCE"/>
</dbReference>
<evidence type="ECO:0000259" key="1">
    <source>
        <dbReference type="Pfam" id="PF14560"/>
    </source>
</evidence>
<accession>A0A7R9WYB4</accession>
<feature type="domain" description="Ubiquitin-like" evidence="1">
    <location>
        <begin position="107"/>
        <end position="183"/>
    </location>
</feature>
<organism evidence="2">
    <name type="scientific">Craspedostauros australis</name>
    <dbReference type="NCBI Taxonomy" id="1486917"/>
    <lineage>
        <taxon>Eukaryota</taxon>
        <taxon>Sar</taxon>
        <taxon>Stramenopiles</taxon>
        <taxon>Ochrophyta</taxon>
        <taxon>Bacillariophyta</taxon>
        <taxon>Bacillariophyceae</taxon>
        <taxon>Bacillariophycidae</taxon>
        <taxon>Naviculales</taxon>
        <taxon>Naviculaceae</taxon>
        <taxon>Craspedostauros</taxon>
    </lineage>
</organism>
<name>A0A7R9WYB4_9STRA</name>
<dbReference type="Gene3D" id="3.10.20.90">
    <property type="entry name" value="Phosphatidylinositol 3-kinase Catalytic Subunit, Chain A, domain 1"/>
    <property type="match status" value="1"/>
</dbReference>